<accession>A0A812NHC8</accession>
<feature type="non-terminal residue" evidence="1">
    <location>
        <position position="1"/>
    </location>
</feature>
<dbReference type="EMBL" id="CAJNIZ010010850">
    <property type="protein sequence ID" value="CAE7307070.1"/>
    <property type="molecule type" value="Genomic_DNA"/>
</dbReference>
<keyword evidence="2" id="KW-1185">Reference proteome</keyword>
<organism evidence="1 2">
    <name type="scientific">Symbiodinium pilosum</name>
    <name type="common">Dinoflagellate</name>
    <dbReference type="NCBI Taxonomy" id="2952"/>
    <lineage>
        <taxon>Eukaryota</taxon>
        <taxon>Sar</taxon>
        <taxon>Alveolata</taxon>
        <taxon>Dinophyceae</taxon>
        <taxon>Suessiales</taxon>
        <taxon>Symbiodiniaceae</taxon>
        <taxon>Symbiodinium</taxon>
    </lineage>
</organism>
<dbReference type="AlphaFoldDB" id="A0A812NHC8"/>
<gene>
    <name evidence="1" type="ORF">SPIL2461_LOCUS6948</name>
</gene>
<name>A0A812NHC8_SYMPI</name>
<evidence type="ECO:0000313" key="2">
    <source>
        <dbReference type="Proteomes" id="UP000649617"/>
    </source>
</evidence>
<protein>
    <submittedName>
        <fullName evidence="1">Uncharacterized protein</fullName>
    </submittedName>
</protein>
<evidence type="ECO:0000313" key="1">
    <source>
        <dbReference type="EMBL" id="CAE7307070.1"/>
    </source>
</evidence>
<sequence length="91" mass="10243">DVTMMGPIFDLRTIVPLIGLCYKYWLMLVGGGQVADTAERALRLFDEQAGRPGWKHTQSQRFLSPRWTGLGADEEAEAPLRPLAAWDIIEQ</sequence>
<reference evidence="1" key="1">
    <citation type="submission" date="2021-02" db="EMBL/GenBank/DDBJ databases">
        <authorList>
            <person name="Dougan E. K."/>
            <person name="Rhodes N."/>
            <person name="Thang M."/>
            <person name="Chan C."/>
        </authorList>
    </citation>
    <scope>NUCLEOTIDE SEQUENCE</scope>
</reference>
<proteinExistence type="predicted"/>
<comment type="caution">
    <text evidence="1">The sequence shown here is derived from an EMBL/GenBank/DDBJ whole genome shotgun (WGS) entry which is preliminary data.</text>
</comment>
<dbReference type="Proteomes" id="UP000649617">
    <property type="component" value="Unassembled WGS sequence"/>
</dbReference>
<feature type="non-terminal residue" evidence="1">
    <location>
        <position position="91"/>
    </location>
</feature>